<dbReference type="GO" id="GO:0005615">
    <property type="term" value="C:extracellular space"/>
    <property type="evidence" value="ECO:0007669"/>
    <property type="project" value="TreeGrafter"/>
</dbReference>
<evidence type="ECO:0000256" key="2">
    <source>
        <dbReference type="PROSITE-ProRule" id="PRU00497"/>
    </source>
</evidence>
<dbReference type="InterPro" id="IPR051217">
    <property type="entry name" value="Insect_Cuticle_Struc_Prot"/>
</dbReference>
<dbReference type="PRINTS" id="PR00947">
    <property type="entry name" value="CUTICLE"/>
</dbReference>
<feature type="compositionally biased region" description="Basic and acidic residues" evidence="3">
    <location>
        <begin position="356"/>
        <end position="369"/>
    </location>
</feature>
<feature type="region of interest" description="Disordered" evidence="3">
    <location>
        <begin position="356"/>
        <end position="377"/>
    </location>
</feature>
<reference evidence="5" key="1">
    <citation type="submission" date="2022-01" db="EMBL/GenBank/DDBJ databases">
        <authorList>
            <person name="King R."/>
        </authorList>
    </citation>
    <scope>NUCLEOTIDE SEQUENCE</scope>
</reference>
<name>A0A9N9SDJ5_PHACE</name>
<dbReference type="GO" id="GO:0042302">
    <property type="term" value="F:structural constituent of cuticle"/>
    <property type="evidence" value="ECO:0007669"/>
    <property type="project" value="UniProtKB-UniRule"/>
</dbReference>
<keyword evidence="6" id="KW-1185">Reference proteome</keyword>
<gene>
    <name evidence="5" type="ORF">PHAECO_LOCUS1892</name>
</gene>
<dbReference type="EMBL" id="OU896716">
    <property type="protein sequence ID" value="CAG9814366.1"/>
    <property type="molecule type" value="Genomic_DNA"/>
</dbReference>
<dbReference type="OrthoDB" id="8192957at2759"/>
<protein>
    <submittedName>
        <fullName evidence="5">Uncharacterized protein</fullName>
    </submittedName>
</protein>
<accession>A0A9N9SDJ5</accession>
<evidence type="ECO:0000313" key="5">
    <source>
        <dbReference type="EMBL" id="CAG9814366.1"/>
    </source>
</evidence>
<evidence type="ECO:0000256" key="3">
    <source>
        <dbReference type="SAM" id="MobiDB-lite"/>
    </source>
</evidence>
<organism evidence="5 6">
    <name type="scientific">Phaedon cochleariae</name>
    <name type="common">Mustard beetle</name>
    <dbReference type="NCBI Taxonomy" id="80249"/>
    <lineage>
        <taxon>Eukaryota</taxon>
        <taxon>Metazoa</taxon>
        <taxon>Ecdysozoa</taxon>
        <taxon>Arthropoda</taxon>
        <taxon>Hexapoda</taxon>
        <taxon>Insecta</taxon>
        <taxon>Pterygota</taxon>
        <taxon>Neoptera</taxon>
        <taxon>Endopterygota</taxon>
        <taxon>Coleoptera</taxon>
        <taxon>Polyphaga</taxon>
        <taxon>Cucujiformia</taxon>
        <taxon>Chrysomeloidea</taxon>
        <taxon>Chrysomelidae</taxon>
        <taxon>Chrysomelinae</taxon>
        <taxon>Chrysomelini</taxon>
        <taxon>Phaedon</taxon>
    </lineage>
</organism>
<feature type="signal peptide" evidence="4">
    <location>
        <begin position="1"/>
        <end position="17"/>
    </location>
</feature>
<evidence type="ECO:0000256" key="4">
    <source>
        <dbReference type="SAM" id="SignalP"/>
    </source>
</evidence>
<dbReference type="Pfam" id="PF00379">
    <property type="entry name" value="Chitin_bind_4"/>
    <property type="match status" value="2"/>
</dbReference>
<dbReference type="Proteomes" id="UP001153737">
    <property type="component" value="Chromosome 10"/>
</dbReference>
<feature type="chain" id="PRO_5040272854" evidence="4">
    <location>
        <begin position="18"/>
        <end position="411"/>
    </location>
</feature>
<dbReference type="AlphaFoldDB" id="A0A9N9SDJ5"/>
<evidence type="ECO:0000256" key="1">
    <source>
        <dbReference type="ARBA" id="ARBA00022460"/>
    </source>
</evidence>
<proteinExistence type="predicted"/>
<dbReference type="PANTHER" id="PTHR12236:SF75">
    <property type="entry name" value="CUTICULAR PROTEIN 62BB, ISOFORM A"/>
    <property type="match status" value="1"/>
</dbReference>
<feature type="region of interest" description="Disordered" evidence="3">
    <location>
        <begin position="313"/>
        <end position="339"/>
    </location>
</feature>
<feature type="compositionally biased region" description="Low complexity" evidence="3">
    <location>
        <begin position="66"/>
        <end position="95"/>
    </location>
</feature>
<evidence type="ECO:0000313" key="6">
    <source>
        <dbReference type="Proteomes" id="UP001153737"/>
    </source>
</evidence>
<dbReference type="InterPro" id="IPR000618">
    <property type="entry name" value="Insect_cuticle"/>
</dbReference>
<feature type="region of interest" description="Disordered" evidence="3">
    <location>
        <begin position="23"/>
        <end position="100"/>
    </location>
</feature>
<dbReference type="PANTHER" id="PTHR12236">
    <property type="entry name" value="STRUCTURAL CONTITUENT OF CUTICLE"/>
    <property type="match status" value="1"/>
</dbReference>
<reference evidence="5" key="2">
    <citation type="submission" date="2022-10" db="EMBL/GenBank/DDBJ databases">
        <authorList>
            <consortium name="ENA_rothamsted_submissions"/>
            <consortium name="culmorum"/>
            <person name="King R."/>
        </authorList>
    </citation>
    <scope>NUCLEOTIDE SEQUENCE</scope>
</reference>
<feature type="compositionally biased region" description="Polar residues" evidence="3">
    <location>
        <begin position="35"/>
        <end position="65"/>
    </location>
</feature>
<dbReference type="GO" id="GO:0031012">
    <property type="term" value="C:extracellular matrix"/>
    <property type="evidence" value="ECO:0007669"/>
    <property type="project" value="TreeGrafter"/>
</dbReference>
<keyword evidence="4" id="KW-0732">Signal</keyword>
<sequence>MFAKVVILSTVFSAIQAGYHSNQESVSSTSYTTYHPPSNNRYGLSHGYNQGYHQGHNQAYNQGGQSYPNSYNHNGGYGNSHIGSGSYNHGSNHGSQSYANSYVQHKGNDHGYTGVQSYHGGASNGYHHDDYDESQNYNDPPKYEFKYGIEDPHTGDAKTQYEVRDGDVVKGQYSLVESDGTVRTVEYTSDPHHGFRAVVHKTGQASVAFATFSIALEQSYQHATSFSSFNDNHNTVQHIHSAPQLKVPSSPLHSAPIHASQVYSAPLPVYSGQGHSSGQYASPLKSAPQGGILFSALSSRNVEAGPKGVLSSHSLPVPQYSDPSISQVAPHLASHEQEEYGPAQYEFAYGVEDRNTGDIHSHRESRHGDQTQGEYSLHEADGSIRTVRYNVDGHNGFNAVVERSGQQQKQH</sequence>
<dbReference type="PROSITE" id="PS51155">
    <property type="entry name" value="CHIT_BIND_RR_2"/>
    <property type="match status" value="2"/>
</dbReference>
<keyword evidence="1 2" id="KW-0193">Cuticle</keyword>